<gene>
    <name evidence="2" type="ORF">ANE_LOCUS10371</name>
</gene>
<evidence type="ECO:0000256" key="1">
    <source>
        <dbReference type="SAM" id="MobiDB-lite"/>
    </source>
</evidence>
<proteinExistence type="predicted"/>
<reference evidence="2" key="1">
    <citation type="submission" date="2019-07" db="EMBL/GenBank/DDBJ databases">
        <authorList>
            <person name="Dittberner H."/>
        </authorList>
    </citation>
    <scope>NUCLEOTIDE SEQUENCE [LARGE SCALE GENOMIC DNA]</scope>
</reference>
<dbReference type="Proteomes" id="UP000489600">
    <property type="component" value="Unassembled WGS sequence"/>
</dbReference>
<feature type="compositionally biased region" description="Basic residues" evidence="1">
    <location>
        <begin position="127"/>
        <end position="138"/>
    </location>
</feature>
<feature type="compositionally biased region" description="Acidic residues" evidence="1">
    <location>
        <begin position="204"/>
        <end position="232"/>
    </location>
</feature>
<keyword evidence="3" id="KW-1185">Reference proteome</keyword>
<feature type="compositionally biased region" description="Pro residues" evidence="1">
    <location>
        <begin position="11"/>
        <end position="50"/>
    </location>
</feature>
<feature type="region of interest" description="Disordered" evidence="1">
    <location>
        <begin position="1"/>
        <end position="84"/>
    </location>
</feature>
<feature type="region of interest" description="Disordered" evidence="1">
    <location>
        <begin position="121"/>
        <end position="240"/>
    </location>
</feature>
<feature type="compositionally biased region" description="Low complexity" evidence="1">
    <location>
        <begin position="193"/>
        <end position="203"/>
    </location>
</feature>
<dbReference type="AlphaFoldDB" id="A0A565BGE1"/>
<accession>A0A565BGE1</accession>
<name>A0A565BGE1_9BRAS</name>
<feature type="compositionally biased region" description="Basic and acidic residues" evidence="1">
    <location>
        <begin position="152"/>
        <end position="175"/>
    </location>
</feature>
<comment type="caution">
    <text evidence="2">The sequence shown here is derived from an EMBL/GenBank/DDBJ whole genome shotgun (WGS) entry which is preliminary data.</text>
</comment>
<sequence>MGRQNRSRHLTPPPPPPLPPDQNPPPKPSQITTDPPPQIVAPAPSEPSSPPTRTQTPQISENQDPIIGAEPAIAPSSGLSVTENPGYTAEINQLRYQLPVPEISFAKARAAIPKPAWTDLFKGLSGKMKKKVRRKKEKRKDLAASKGVVIKEAGESENPKSKSDKEGLSASDKGKALATTADKYVLSDKEGTSNDTSDLSSSSSEDDPVDKDPPEESSSSDDESADDDNPVEDDARFMKVVSKNLQKKLTASAGKNPKIYKKR</sequence>
<evidence type="ECO:0000313" key="2">
    <source>
        <dbReference type="EMBL" id="VVA99926.1"/>
    </source>
</evidence>
<organism evidence="2 3">
    <name type="scientific">Arabis nemorensis</name>
    <dbReference type="NCBI Taxonomy" id="586526"/>
    <lineage>
        <taxon>Eukaryota</taxon>
        <taxon>Viridiplantae</taxon>
        <taxon>Streptophyta</taxon>
        <taxon>Embryophyta</taxon>
        <taxon>Tracheophyta</taxon>
        <taxon>Spermatophyta</taxon>
        <taxon>Magnoliopsida</taxon>
        <taxon>eudicotyledons</taxon>
        <taxon>Gunneridae</taxon>
        <taxon>Pentapetalae</taxon>
        <taxon>rosids</taxon>
        <taxon>malvids</taxon>
        <taxon>Brassicales</taxon>
        <taxon>Brassicaceae</taxon>
        <taxon>Arabideae</taxon>
        <taxon>Arabis</taxon>
    </lineage>
</organism>
<evidence type="ECO:0000313" key="3">
    <source>
        <dbReference type="Proteomes" id="UP000489600"/>
    </source>
</evidence>
<dbReference type="EMBL" id="CABITT030000003">
    <property type="protein sequence ID" value="VVA99926.1"/>
    <property type="molecule type" value="Genomic_DNA"/>
</dbReference>
<protein>
    <submittedName>
        <fullName evidence="2">Uncharacterized protein</fullName>
    </submittedName>
</protein>